<dbReference type="PANTHER" id="PTHR10509:SF14">
    <property type="entry name" value="CAFFEOYL-COA O-METHYLTRANSFERASE 3-RELATED"/>
    <property type="match status" value="1"/>
</dbReference>
<evidence type="ECO:0000256" key="2">
    <source>
        <dbReference type="ARBA" id="ARBA00022679"/>
    </source>
</evidence>
<name>A0A7W9KSD7_9PSEU</name>
<sequence length="222" mass="23937">MEQKNWHAVDDYVNPLLVESDAALDQAAQANVGFELPDIAVSPNQGKFLHLLALVRGARTILEIGTFGGYSTIWLARALPPDGTLVTLEYERSFAETAGHHLAAAGVGDRVRQRVGRALDILPELTADPAAPFDLVFVDANKPDIPEYFEWALKLTRPGSLIVVDNVVQGGAVADADHPDRGVQGVRRFLEGLRHEPRVTATYLQTVGAKGHDGFALALVTG</sequence>
<dbReference type="GO" id="GO:0008757">
    <property type="term" value="F:S-adenosylmethionine-dependent methyltransferase activity"/>
    <property type="evidence" value="ECO:0007669"/>
    <property type="project" value="TreeGrafter"/>
</dbReference>
<evidence type="ECO:0000256" key="1">
    <source>
        <dbReference type="ARBA" id="ARBA00022603"/>
    </source>
</evidence>
<evidence type="ECO:0000313" key="4">
    <source>
        <dbReference type="EMBL" id="MBB5897790.1"/>
    </source>
</evidence>
<dbReference type="Gene3D" id="3.40.50.150">
    <property type="entry name" value="Vaccinia Virus protein VP39"/>
    <property type="match status" value="1"/>
</dbReference>
<dbReference type="SUPFAM" id="SSF53335">
    <property type="entry name" value="S-adenosyl-L-methionine-dependent methyltransferases"/>
    <property type="match status" value="1"/>
</dbReference>
<dbReference type="AlphaFoldDB" id="A0A7W9KSD7"/>
<protein>
    <submittedName>
        <fullName evidence="4">Putative O-methyltransferase YrrM</fullName>
    </submittedName>
</protein>
<evidence type="ECO:0000256" key="3">
    <source>
        <dbReference type="ARBA" id="ARBA00022691"/>
    </source>
</evidence>
<dbReference type="InterPro" id="IPR029063">
    <property type="entry name" value="SAM-dependent_MTases_sf"/>
</dbReference>
<dbReference type="Proteomes" id="UP000585638">
    <property type="component" value="Unassembled WGS sequence"/>
</dbReference>
<organism evidence="4 5">
    <name type="scientific">Kutzneria kofuensis</name>
    <dbReference type="NCBI Taxonomy" id="103725"/>
    <lineage>
        <taxon>Bacteria</taxon>
        <taxon>Bacillati</taxon>
        <taxon>Actinomycetota</taxon>
        <taxon>Actinomycetes</taxon>
        <taxon>Pseudonocardiales</taxon>
        <taxon>Pseudonocardiaceae</taxon>
        <taxon>Kutzneria</taxon>
    </lineage>
</organism>
<keyword evidence="1 4" id="KW-0489">Methyltransferase</keyword>
<evidence type="ECO:0000313" key="5">
    <source>
        <dbReference type="Proteomes" id="UP000585638"/>
    </source>
</evidence>
<comment type="caution">
    <text evidence="4">The sequence shown here is derived from an EMBL/GenBank/DDBJ whole genome shotgun (WGS) entry which is preliminary data.</text>
</comment>
<dbReference type="InterPro" id="IPR050362">
    <property type="entry name" value="Cation-dep_OMT"/>
</dbReference>
<dbReference type="InterPro" id="IPR002935">
    <property type="entry name" value="SAM_O-MeTrfase"/>
</dbReference>
<reference evidence="4 5" key="1">
    <citation type="submission" date="2020-08" db="EMBL/GenBank/DDBJ databases">
        <title>Sequencing the genomes of 1000 actinobacteria strains.</title>
        <authorList>
            <person name="Klenk H.-P."/>
        </authorList>
    </citation>
    <scope>NUCLEOTIDE SEQUENCE [LARGE SCALE GENOMIC DNA]</scope>
    <source>
        <strain evidence="4 5">DSM 43851</strain>
    </source>
</reference>
<dbReference type="GO" id="GO:0008171">
    <property type="term" value="F:O-methyltransferase activity"/>
    <property type="evidence" value="ECO:0007669"/>
    <property type="project" value="InterPro"/>
</dbReference>
<dbReference type="PROSITE" id="PS51682">
    <property type="entry name" value="SAM_OMT_I"/>
    <property type="match status" value="1"/>
</dbReference>
<keyword evidence="3" id="KW-0949">S-adenosyl-L-methionine</keyword>
<accession>A0A7W9KSD7</accession>
<keyword evidence="5" id="KW-1185">Reference proteome</keyword>
<dbReference type="EMBL" id="JACHIR010000003">
    <property type="protein sequence ID" value="MBB5897790.1"/>
    <property type="molecule type" value="Genomic_DNA"/>
</dbReference>
<dbReference type="Pfam" id="PF01596">
    <property type="entry name" value="Methyltransf_3"/>
    <property type="match status" value="1"/>
</dbReference>
<dbReference type="GO" id="GO:0032259">
    <property type="term" value="P:methylation"/>
    <property type="evidence" value="ECO:0007669"/>
    <property type="project" value="UniProtKB-KW"/>
</dbReference>
<keyword evidence="2 4" id="KW-0808">Transferase</keyword>
<dbReference type="CDD" id="cd02440">
    <property type="entry name" value="AdoMet_MTases"/>
    <property type="match status" value="1"/>
</dbReference>
<dbReference type="RefSeq" id="WP_184870225.1">
    <property type="nucleotide sequence ID" value="NZ_BAAAWY010000021.1"/>
</dbReference>
<dbReference type="PANTHER" id="PTHR10509">
    <property type="entry name" value="O-METHYLTRANSFERASE-RELATED"/>
    <property type="match status" value="1"/>
</dbReference>
<gene>
    <name evidence="4" type="ORF">BJ998_009049</name>
</gene>
<proteinExistence type="predicted"/>